<dbReference type="InterPro" id="IPR044730">
    <property type="entry name" value="RNase_H-like_dom_plant"/>
</dbReference>
<keyword evidence="2" id="KW-1185">Reference proteome</keyword>
<gene>
    <name evidence="3" type="primary">LOC140016141</name>
</gene>
<accession>A0ABM4W1B1</accession>
<dbReference type="RefSeq" id="XP_071925578.1">
    <property type="nucleotide sequence ID" value="XM_072069477.1"/>
</dbReference>
<proteinExistence type="predicted"/>
<feature type="domain" description="RNase H type-1" evidence="1">
    <location>
        <begin position="45"/>
        <end position="128"/>
    </location>
</feature>
<dbReference type="GeneID" id="140016141"/>
<dbReference type="SUPFAM" id="SSF53098">
    <property type="entry name" value="Ribonuclease H-like"/>
    <property type="match status" value="1"/>
</dbReference>
<reference evidence="3" key="2">
    <citation type="submission" date="2025-08" db="UniProtKB">
        <authorList>
            <consortium name="RefSeq"/>
        </authorList>
    </citation>
    <scope>IDENTIFICATION</scope>
    <source>
        <tissue evidence="3">Leaves</tissue>
    </source>
</reference>
<dbReference type="InterPro" id="IPR012337">
    <property type="entry name" value="RNaseH-like_sf"/>
</dbReference>
<reference evidence="2" key="1">
    <citation type="journal article" date="2025" name="Foods">
        <title>Unveiling the Microbial Signatures of Arabica Coffee Cherries: Insights into Ripeness Specific Diversity, Functional Traits, and Implications for Quality and Safety.</title>
        <authorList>
            <consortium name="RefSeq"/>
            <person name="Tenea G.N."/>
            <person name="Cifuentes V."/>
            <person name="Reyes P."/>
            <person name="Cevallos-Vallejos M."/>
        </authorList>
    </citation>
    <scope>NUCLEOTIDE SEQUENCE [LARGE SCALE GENOMIC DNA]</scope>
</reference>
<dbReference type="CDD" id="cd06222">
    <property type="entry name" value="RNase_H_like"/>
    <property type="match status" value="1"/>
</dbReference>
<dbReference type="Gene3D" id="3.30.420.10">
    <property type="entry name" value="Ribonuclease H-like superfamily/Ribonuclease H"/>
    <property type="match status" value="1"/>
</dbReference>
<dbReference type="Pfam" id="PF13456">
    <property type="entry name" value="RVT_3"/>
    <property type="match status" value="1"/>
</dbReference>
<sequence>MAEDTRVLGLHLVPFLQHPYKPCTMILRYISFPSPYVKLNVDKSSIGNPEAMVLLEGLHLCLDQGLTQAIVKLNSSTLLNVATGVAECMWRIFSVVSQIKALLNARSFILQHCYRELNAAADSLTKQASTSRSSSTYHAPGCPFDIRGLLSL</sequence>
<name>A0ABM4W1B1_COFAR</name>
<dbReference type="Proteomes" id="UP001652660">
    <property type="component" value="Chromosome 1e"/>
</dbReference>
<protein>
    <recommendedName>
        <fullName evidence="1">RNase H type-1 domain-containing protein</fullName>
    </recommendedName>
</protein>
<dbReference type="InterPro" id="IPR002156">
    <property type="entry name" value="RNaseH_domain"/>
</dbReference>
<dbReference type="InterPro" id="IPR053151">
    <property type="entry name" value="RNase_H-like"/>
</dbReference>
<dbReference type="PANTHER" id="PTHR47723:SF19">
    <property type="entry name" value="POLYNUCLEOTIDYL TRANSFERASE, RIBONUCLEASE H-LIKE SUPERFAMILY PROTEIN"/>
    <property type="match status" value="1"/>
</dbReference>
<evidence type="ECO:0000259" key="1">
    <source>
        <dbReference type="Pfam" id="PF13456"/>
    </source>
</evidence>
<organism evidence="2 3">
    <name type="scientific">Coffea arabica</name>
    <name type="common">Arabian coffee</name>
    <dbReference type="NCBI Taxonomy" id="13443"/>
    <lineage>
        <taxon>Eukaryota</taxon>
        <taxon>Viridiplantae</taxon>
        <taxon>Streptophyta</taxon>
        <taxon>Embryophyta</taxon>
        <taxon>Tracheophyta</taxon>
        <taxon>Spermatophyta</taxon>
        <taxon>Magnoliopsida</taxon>
        <taxon>eudicotyledons</taxon>
        <taxon>Gunneridae</taxon>
        <taxon>Pentapetalae</taxon>
        <taxon>asterids</taxon>
        <taxon>lamiids</taxon>
        <taxon>Gentianales</taxon>
        <taxon>Rubiaceae</taxon>
        <taxon>Ixoroideae</taxon>
        <taxon>Gardenieae complex</taxon>
        <taxon>Bertiereae - Coffeeae clade</taxon>
        <taxon>Coffeeae</taxon>
        <taxon>Coffea</taxon>
    </lineage>
</organism>
<evidence type="ECO:0000313" key="3">
    <source>
        <dbReference type="RefSeq" id="XP_071925578.1"/>
    </source>
</evidence>
<evidence type="ECO:0000313" key="2">
    <source>
        <dbReference type="Proteomes" id="UP001652660"/>
    </source>
</evidence>
<dbReference type="PANTHER" id="PTHR47723">
    <property type="entry name" value="OS05G0353850 PROTEIN"/>
    <property type="match status" value="1"/>
</dbReference>
<dbReference type="InterPro" id="IPR036397">
    <property type="entry name" value="RNaseH_sf"/>
</dbReference>